<comment type="caution">
    <text evidence="12">Lacks conserved residue(s) required for the propagation of feature annotation.</text>
</comment>
<comment type="activity regulation">
    <text evidence="12">Activated by a monovalent cation that binds near, but not in, the active site. The most likely occupant of the site in vivo is potassium. Ion binding induces a conformational change that may alter substrate affinity.</text>
</comment>
<dbReference type="SUPFAM" id="SSF47413">
    <property type="entry name" value="lambda repressor-like DNA-binding domains"/>
    <property type="match status" value="1"/>
</dbReference>
<gene>
    <name evidence="12" type="primary">rbsK</name>
    <name evidence="14" type="ORF">ANACAC_01636</name>
</gene>
<dbReference type="STRING" id="411490.ANACAC_01636"/>
<feature type="binding site" evidence="12">
    <location>
        <position position="608"/>
    </location>
    <ligand>
        <name>K(+)</name>
        <dbReference type="ChEBI" id="CHEBI:29103"/>
    </ligand>
</feature>
<evidence type="ECO:0000256" key="9">
    <source>
        <dbReference type="ARBA" id="ARBA00023125"/>
    </source>
</evidence>
<keyword evidence="6 12" id="KW-0460">Magnesium</keyword>
<evidence type="ECO:0000256" key="8">
    <source>
        <dbReference type="ARBA" id="ARBA00023015"/>
    </source>
</evidence>
<dbReference type="InterPro" id="IPR028082">
    <property type="entry name" value="Peripla_BP_I"/>
</dbReference>
<dbReference type="UniPathway" id="UPA00916">
    <property type="reaction ID" value="UER00889"/>
</dbReference>
<dbReference type="HAMAP" id="MF_01987">
    <property type="entry name" value="Ribokinase"/>
    <property type="match status" value="1"/>
</dbReference>
<dbReference type="InterPro" id="IPR029056">
    <property type="entry name" value="Ribokinase-like"/>
</dbReference>
<dbReference type="PROSITE" id="PS50932">
    <property type="entry name" value="HTH_LACI_2"/>
    <property type="match status" value="1"/>
</dbReference>
<dbReference type="Pfam" id="PF13377">
    <property type="entry name" value="Peripla_BP_3"/>
    <property type="match status" value="1"/>
</dbReference>
<feature type="binding site" evidence="12">
    <location>
        <position position="509"/>
    </location>
    <ligand>
        <name>ATP</name>
        <dbReference type="ChEBI" id="CHEBI:30616"/>
    </ligand>
</feature>
<dbReference type="PROSITE" id="PS00356">
    <property type="entry name" value="HTH_LACI_1"/>
    <property type="match status" value="1"/>
</dbReference>
<dbReference type="EC" id="2.7.1.15" evidence="12"/>
<dbReference type="CDD" id="cd01392">
    <property type="entry name" value="HTH_LacI"/>
    <property type="match status" value="1"/>
</dbReference>
<comment type="catalytic activity">
    <reaction evidence="12">
        <text>D-ribose + ATP = D-ribose 5-phosphate + ADP + H(+)</text>
        <dbReference type="Rhea" id="RHEA:13697"/>
        <dbReference type="ChEBI" id="CHEBI:15378"/>
        <dbReference type="ChEBI" id="CHEBI:30616"/>
        <dbReference type="ChEBI" id="CHEBI:47013"/>
        <dbReference type="ChEBI" id="CHEBI:78346"/>
        <dbReference type="ChEBI" id="CHEBI:456216"/>
        <dbReference type="EC" id="2.7.1.15"/>
    </reaction>
</comment>
<dbReference type="Proteomes" id="UP000004935">
    <property type="component" value="Unassembled WGS sequence"/>
</dbReference>
<keyword evidence="10" id="KW-0804">Transcription</keyword>
<evidence type="ECO:0000256" key="7">
    <source>
        <dbReference type="ARBA" id="ARBA00022958"/>
    </source>
</evidence>
<reference evidence="14" key="1">
    <citation type="submission" date="2007-11" db="EMBL/GenBank/DDBJ databases">
        <authorList>
            <person name="Fulton L."/>
            <person name="Clifton S."/>
            <person name="Fulton B."/>
            <person name="Xu J."/>
            <person name="Minx P."/>
            <person name="Pepin K.H."/>
            <person name="Johnson M."/>
            <person name="Thiruvilangam P."/>
            <person name="Bhonagiri V."/>
            <person name="Nash W.E."/>
            <person name="Mardis E.R."/>
            <person name="Wilson R.K."/>
        </authorList>
    </citation>
    <scope>NUCLEOTIDE SEQUENCE [LARGE SCALE GENOMIC DNA]</scope>
    <source>
        <strain evidence="14">DSM 14662</strain>
    </source>
</reference>
<keyword evidence="9" id="KW-0238">DNA-binding</keyword>
<dbReference type="CDD" id="cd01174">
    <property type="entry name" value="ribokinase"/>
    <property type="match status" value="1"/>
</dbReference>
<dbReference type="HOGENOM" id="CLU_433990_0_0_9"/>
<keyword evidence="2 12" id="KW-0479">Metal-binding</keyword>
<evidence type="ECO:0000313" key="15">
    <source>
        <dbReference type="Proteomes" id="UP000004935"/>
    </source>
</evidence>
<dbReference type="Pfam" id="PF00356">
    <property type="entry name" value="LacI"/>
    <property type="match status" value="1"/>
</dbReference>
<feature type="binding site" evidence="12">
    <location>
        <position position="606"/>
    </location>
    <ligand>
        <name>K(+)</name>
        <dbReference type="ChEBI" id="CHEBI:29103"/>
    </ligand>
</feature>
<dbReference type="GO" id="GO:0005737">
    <property type="term" value="C:cytoplasm"/>
    <property type="evidence" value="ECO:0007669"/>
    <property type="project" value="UniProtKB-SubCell"/>
</dbReference>
<dbReference type="InterPro" id="IPR011611">
    <property type="entry name" value="PfkB_dom"/>
</dbReference>
<name>B0MDJ4_ANACD</name>
<dbReference type="GO" id="GO:0004747">
    <property type="term" value="F:ribokinase activity"/>
    <property type="evidence" value="ECO:0007669"/>
    <property type="project" value="UniProtKB-UniRule"/>
</dbReference>
<keyword evidence="11 12" id="KW-0119">Carbohydrate metabolism</keyword>
<feature type="binding site" evidence="12">
    <location>
        <position position="569"/>
    </location>
    <ligand>
        <name>K(+)</name>
        <dbReference type="ChEBI" id="CHEBI:29103"/>
    </ligand>
</feature>
<evidence type="ECO:0000256" key="11">
    <source>
        <dbReference type="ARBA" id="ARBA00023277"/>
    </source>
</evidence>
<feature type="binding site" evidence="12">
    <location>
        <position position="465"/>
    </location>
    <ligand>
        <name>substrate</name>
    </ligand>
</feature>
<comment type="function">
    <text evidence="12">Catalyzes the phosphorylation of ribose at O-5 in a reaction requiring ATP and magnesium. The resulting D-ribose-5-phosphate can then be used either for sythesis of nucleotides, histidine, and tryptophan, or as a component of the pentose phosphate pathway.</text>
</comment>
<feature type="binding site" evidence="12">
    <location>
        <position position="612"/>
    </location>
    <ligand>
        <name>K(+)</name>
        <dbReference type="ChEBI" id="CHEBI:29103"/>
    </ligand>
</feature>
<organism evidence="14 15">
    <name type="scientific">Anaerostipes caccae (strain DSM 14662 / CCUG 47493 / JCM 13470 / NCIMB 13811 / L1-92)</name>
    <dbReference type="NCBI Taxonomy" id="411490"/>
    <lineage>
        <taxon>Bacteria</taxon>
        <taxon>Bacillati</taxon>
        <taxon>Bacillota</taxon>
        <taxon>Clostridia</taxon>
        <taxon>Lachnospirales</taxon>
        <taxon>Lachnospiraceae</taxon>
        <taxon>Anaerostipes</taxon>
    </lineage>
</organism>
<feature type="binding site" evidence="12">
    <location>
        <begin position="336"/>
        <end position="338"/>
    </location>
    <ligand>
        <name>substrate</name>
    </ligand>
</feature>
<dbReference type="CDD" id="cd06267">
    <property type="entry name" value="PBP1_LacI_sugar_binding-like"/>
    <property type="match status" value="1"/>
</dbReference>
<dbReference type="InterPro" id="IPR010982">
    <property type="entry name" value="Lambda_DNA-bd_dom_sf"/>
</dbReference>
<comment type="similarity">
    <text evidence="12">Belongs to the carbohydrate kinase PfkB family. Ribokinase subfamily.</text>
</comment>
<dbReference type="PANTHER" id="PTHR10584">
    <property type="entry name" value="SUGAR KINASE"/>
    <property type="match status" value="1"/>
</dbReference>
<comment type="cofactor">
    <cofactor evidence="12">
        <name>Mg(2+)</name>
        <dbReference type="ChEBI" id="CHEBI:18420"/>
    </cofactor>
    <text evidence="12">Requires a divalent cation, most likely magnesium in vivo, as an electrophilic catalyst to aid phosphoryl group transfer. It is the chelate of the metal and the nucleotide that is the actual substrate.</text>
</comment>
<dbReference type="GO" id="GO:0005524">
    <property type="term" value="F:ATP binding"/>
    <property type="evidence" value="ECO:0007669"/>
    <property type="project" value="UniProtKB-UniRule"/>
</dbReference>
<dbReference type="GO" id="GO:0019303">
    <property type="term" value="P:D-ribose catabolic process"/>
    <property type="evidence" value="ECO:0007669"/>
    <property type="project" value="UniProtKB-UniRule"/>
</dbReference>
<keyword evidence="3 12" id="KW-0547">Nucleotide-binding</keyword>
<sequence length="639" mass="70826">MNIKEIAQLAGVSASTVSKIVNQKDESISSETRERVLKIVREYNYTPYAAATASPAKTWILGILLRSSVSLDSTLDGIIQTAQQNGYSALVYNSYSDMEQELKNITSLCKNNVDGIIWEPVSKESLSRTSHFQDMNIPLMTIGPNGGDNSHMIPYEEAAYRITQELISRKHRSIACILKEGRRTSAFLNGYKKCLFDNHMKLDKDLIFYDLDESLIHKVNTHSISGIISSHYRKSLEFYQLMNTLSYRIPEDISLISLKNDTMENLAFPNISEISTYTMLNADFGSYLCNKIITEIEKRTDKPHSFVQDFHLDNEITVSVPFNLNVPKITVVGSINIDTYLNVPQLPHSGKTVSSSTSFVYPGGKGINQSIGAAKLGHRVTLIGNVGSDIDSASVYNALKEYGVESFGVKRCNQEKTGQAFIFVESSGHSMISILSGANNILTPEDIRKRKRFFKNTGYCLIQSEIPLDTVAEACRIAHECGAKTILKPSVCGFIPSEVLSGVDILVPNEEELNEICPAQSTLQEKTAALLEYGIETIIVTLGENGCYVRTADLEKHFPAVPFPSVDNTGASDAFISALAAYLLYGYSLEEAVRIATYAAGFCISREGVVPSLIDKRSLETYIIQKEKSLIKERKSSYR</sequence>
<dbReference type="SMART" id="SM00354">
    <property type="entry name" value="HTH_LACI"/>
    <property type="match status" value="1"/>
</dbReference>
<comment type="subunit">
    <text evidence="12">Homodimer.</text>
</comment>
<evidence type="ECO:0000313" key="14">
    <source>
        <dbReference type="EMBL" id="EDR98013.1"/>
    </source>
</evidence>
<dbReference type="Pfam" id="PF00294">
    <property type="entry name" value="PfkB"/>
    <property type="match status" value="1"/>
</dbReference>
<evidence type="ECO:0000256" key="6">
    <source>
        <dbReference type="ARBA" id="ARBA00022842"/>
    </source>
</evidence>
<evidence type="ECO:0000256" key="10">
    <source>
        <dbReference type="ARBA" id="ARBA00023163"/>
    </source>
</evidence>
<reference evidence="14" key="2">
    <citation type="submission" date="2013-11" db="EMBL/GenBank/DDBJ databases">
        <title>Draft genome sequence of Anaerostipes caccae (DSM 14662).</title>
        <authorList>
            <person name="Sudarsanam P."/>
            <person name="Ley R."/>
            <person name="Guruge J."/>
            <person name="Turnbaugh P.J."/>
            <person name="Mahowald M."/>
            <person name="Liep D."/>
            <person name="Gordon J."/>
        </authorList>
    </citation>
    <scope>NUCLEOTIDE SEQUENCE</scope>
    <source>
        <strain evidence="14">DSM 14662</strain>
    </source>
</reference>
<evidence type="ECO:0000256" key="4">
    <source>
        <dbReference type="ARBA" id="ARBA00022777"/>
    </source>
</evidence>
<dbReference type="RefSeq" id="WP_006567120.1">
    <property type="nucleotide sequence ID" value="NZ_AP023027.1"/>
</dbReference>
<comment type="caution">
    <text evidence="14">The sequence shown here is derived from an EMBL/GenBank/DDBJ whole genome shotgun (WGS) entry which is preliminary data.</text>
</comment>
<evidence type="ECO:0000256" key="2">
    <source>
        <dbReference type="ARBA" id="ARBA00022723"/>
    </source>
</evidence>
<protein>
    <recommendedName>
        <fullName evidence="12">Ribokinase</fullName>
        <shortName evidence="12">RK</shortName>
        <ecNumber evidence="12">2.7.1.15</ecNumber>
    </recommendedName>
</protein>
<keyword evidence="12" id="KW-0963">Cytoplasm</keyword>
<dbReference type="PANTHER" id="PTHR10584:SF166">
    <property type="entry name" value="RIBOKINASE"/>
    <property type="match status" value="1"/>
</dbReference>
<dbReference type="InterPro" id="IPR002139">
    <property type="entry name" value="Ribo/fructo_kinase"/>
</dbReference>
<feature type="binding site" evidence="12">
    <location>
        <begin position="541"/>
        <end position="546"/>
    </location>
    <ligand>
        <name>ATP</name>
        <dbReference type="ChEBI" id="CHEBI:30616"/>
    </ligand>
</feature>
<dbReference type="eggNOG" id="COG0524">
    <property type="taxonomic scope" value="Bacteria"/>
</dbReference>
<dbReference type="GO" id="GO:0006355">
    <property type="term" value="P:regulation of DNA-templated transcription"/>
    <property type="evidence" value="ECO:0007669"/>
    <property type="project" value="InterPro"/>
</dbReference>
<dbReference type="SUPFAM" id="SSF53822">
    <property type="entry name" value="Periplasmic binding protein-like I"/>
    <property type="match status" value="1"/>
</dbReference>
<proteinExistence type="inferred from homology"/>
<evidence type="ECO:0000256" key="3">
    <source>
        <dbReference type="ARBA" id="ARBA00022741"/>
    </source>
</evidence>
<keyword evidence="5 12" id="KW-0067">ATP-binding</keyword>
<dbReference type="GO" id="GO:0046872">
    <property type="term" value="F:metal ion binding"/>
    <property type="evidence" value="ECO:0007669"/>
    <property type="project" value="UniProtKB-KW"/>
</dbReference>
<comment type="subcellular location">
    <subcellularLocation>
        <location evidence="12">Cytoplasm</location>
    </subcellularLocation>
</comment>
<dbReference type="EMBL" id="ABAX03000012">
    <property type="protein sequence ID" value="EDR98013.1"/>
    <property type="molecule type" value="Genomic_DNA"/>
</dbReference>
<accession>B0MDJ4</accession>
<evidence type="ECO:0000256" key="1">
    <source>
        <dbReference type="ARBA" id="ARBA00022679"/>
    </source>
</evidence>
<dbReference type="PRINTS" id="PR00990">
    <property type="entry name" value="RIBOKINASE"/>
</dbReference>
<feature type="active site" description="Proton acceptor" evidence="12">
    <location>
        <position position="573"/>
    </location>
</feature>
<dbReference type="SUPFAM" id="SSF53613">
    <property type="entry name" value="Ribokinase-like"/>
    <property type="match status" value="1"/>
</dbReference>
<feature type="binding site" evidence="12">
    <location>
        <position position="603"/>
    </location>
    <ligand>
        <name>K(+)</name>
        <dbReference type="ChEBI" id="CHEBI:29103"/>
    </ligand>
</feature>
<dbReference type="Gene3D" id="3.40.1190.20">
    <property type="match status" value="1"/>
</dbReference>
<keyword evidence="8" id="KW-0805">Transcription regulation</keyword>
<evidence type="ECO:0000256" key="5">
    <source>
        <dbReference type="ARBA" id="ARBA00022840"/>
    </source>
</evidence>
<dbReference type="eggNOG" id="COG1609">
    <property type="taxonomic scope" value="Bacteria"/>
</dbReference>
<feature type="domain" description="HTH lacI-type" evidence="13">
    <location>
        <begin position="1"/>
        <end position="54"/>
    </location>
</feature>
<keyword evidence="7 12" id="KW-0630">Potassium</keyword>
<dbReference type="InterPro" id="IPR046335">
    <property type="entry name" value="LacI/GalR-like_sensor"/>
</dbReference>
<evidence type="ECO:0000259" key="13">
    <source>
        <dbReference type="PROSITE" id="PS50932"/>
    </source>
</evidence>
<dbReference type="InterPro" id="IPR000843">
    <property type="entry name" value="HTH_LacI"/>
</dbReference>
<dbReference type="GO" id="GO:0003677">
    <property type="term" value="F:DNA binding"/>
    <property type="evidence" value="ECO:0007669"/>
    <property type="project" value="UniProtKB-KW"/>
</dbReference>
<evidence type="ECO:0000256" key="12">
    <source>
        <dbReference type="HAMAP-Rule" id="MF_01987"/>
    </source>
</evidence>
<dbReference type="InterPro" id="IPR011877">
    <property type="entry name" value="Ribokinase"/>
</dbReference>
<dbReference type="Gene3D" id="3.40.50.2300">
    <property type="match status" value="2"/>
</dbReference>
<keyword evidence="15" id="KW-1185">Reference proteome</keyword>
<keyword evidence="4 12" id="KW-0418">Kinase</keyword>
<comment type="pathway">
    <text evidence="12">Carbohydrate metabolism; D-ribose degradation; D-ribose 5-phosphate from beta-D-ribopyranose: step 2/2.</text>
</comment>
<feature type="binding site" evidence="12">
    <location>
        <position position="567"/>
    </location>
    <ligand>
        <name>K(+)</name>
        <dbReference type="ChEBI" id="CHEBI:29103"/>
    </ligand>
</feature>
<feature type="binding site" evidence="12">
    <location>
        <position position="573"/>
    </location>
    <ligand>
        <name>substrate</name>
    </ligand>
</feature>
<dbReference type="AlphaFoldDB" id="B0MDJ4"/>
<feature type="binding site" evidence="12">
    <location>
        <begin position="364"/>
        <end position="368"/>
    </location>
    <ligand>
        <name>substrate</name>
    </ligand>
</feature>
<keyword evidence="1 12" id="KW-0808">Transferase</keyword>
<dbReference type="Gene3D" id="1.10.260.40">
    <property type="entry name" value="lambda repressor-like DNA-binding domains"/>
    <property type="match status" value="1"/>
</dbReference>